<comment type="caution">
    <text evidence="11">The sequence shown here is derived from an EMBL/GenBank/DDBJ whole genome shotgun (WGS) entry which is preliminary data.</text>
</comment>
<dbReference type="PIRSF" id="PIRSF002158">
    <property type="entry name" value="Ribosomal_L2"/>
    <property type="match status" value="1"/>
</dbReference>
<dbReference type="NCBIfam" id="TIGR01171">
    <property type="entry name" value="rplB_bact"/>
    <property type="match status" value="1"/>
</dbReference>
<evidence type="ECO:0000256" key="6">
    <source>
        <dbReference type="ARBA" id="ARBA00035242"/>
    </source>
</evidence>
<keyword evidence="2 7" id="KW-0699">rRNA-binding</keyword>
<evidence type="ECO:0000259" key="9">
    <source>
        <dbReference type="SMART" id="SM01382"/>
    </source>
</evidence>
<reference evidence="11" key="1">
    <citation type="journal article" date="2021" name="PeerJ">
        <title>Extensive microbial diversity within the chicken gut microbiome revealed by metagenomics and culture.</title>
        <authorList>
            <person name="Gilroy R."/>
            <person name="Ravi A."/>
            <person name="Getino M."/>
            <person name="Pursley I."/>
            <person name="Horton D.L."/>
            <person name="Alikhan N.F."/>
            <person name="Baker D."/>
            <person name="Gharbi K."/>
            <person name="Hall N."/>
            <person name="Watson M."/>
            <person name="Adriaenssens E.M."/>
            <person name="Foster-Nyarko E."/>
            <person name="Jarju S."/>
            <person name="Secka A."/>
            <person name="Antonio M."/>
            <person name="Oren A."/>
            <person name="Chaudhuri R.R."/>
            <person name="La Ragione R."/>
            <person name="Hildebrand F."/>
            <person name="Pallen M.J."/>
        </authorList>
    </citation>
    <scope>NUCLEOTIDE SEQUENCE</scope>
    <source>
        <strain evidence="11">CHK169-4300</strain>
    </source>
</reference>
<feature type="domain" description="Large ribosomal subunit protein uL2 RNA-binding" evidence="10">
    <location>
        <begin position="42"/>
        <end position="118"/>
    </location>
</feature>
<dbReference type="FunFam" id="2.30.30.30:FF:000001">
    <property type="entry name" value="50S ribosomal protein L2"/>
    <property type="match status" value="1"/>
</dbReference>
<dbReference type="Pfam" id="PF03947">
    <property type="entry name" value="Ribosomal_L2_C"/>
    <property type="match status" value="1"/>
</dbReference>
<dbReference type="GO" id="GO:0019843">
    <property type="term" value="F:rRNA binding"/>
    <property type="evidence" value="ECO:0007669"/>
    <property type="project" value="UniProtKB-UniRule"/>
</dbReference>
<dbReference type="InterPro" id="IPR012340">
    <property type="entry name" value="NA-bd_OB-fold"/>
</dbReference>
<dbReference type="Gene3D" id="2.30.30.30">
    <property type="match status" value="1"/>
</dbReference>
<dbReference type="FunFam" id="4.10.950.10:FF:000001">
    <property type="entry name" value="50S ribosomal protein L2"/>
    <property type="match status" value="1"/>
</dbReference>
<feature type="region of interest" description="Disordered" evidence="8">
    <location>
        <begin position="39"/>
        <end position="60"/>
    </location>
</feature>
<evidence type="ECO:0000256" key="8">
    <source>
        <dbReference type="SAM" id="MobiDB-lite"/>
    </source>
</evidence>
<dbReference type="SMART" id="SM01382">
    <property type="entry name" value="Ribosomal_L2_C"/>
    <property type="match status" value="1"/>
</dbReference>
<evidence type="ECO:0000256" key="2">
    <source>
        <dbReference type="ARBA" id="ARBA00022730"/>
    </source>
</evidence>
<dbReference type="EMBL" id="DXAZ01000063">
    <property type="protein sequence ID" value="HIZ71018.1"/>
    <property type="molecule type" value="Genomic_DNA"/>
</dbReference>
<gene>
    <name evidence="7 11" type="primary">rplB</name>
    <name evidence="11" type="ORF">H9808_04560</name>
</gene>
<dbReference type="GO" id="GO:0015934">
    <property type="term" value="C:large ribosomal subunit"/>
    <property type="evidence" value="ECO:0007669"/>
    <property type="project" value="InterPro"/>
</dbReference>
<dbReference type="GO" id="GO:0002181">
    <property type="term" value="P:cytoplasmic translation"/>
    <property type="evidence" value="ECO:0007669"/>
    <property type="project" value="TreeGrafter"/>
</dbReference>
<dbReference type="AlphaFoldDB" id="A0A9D2JYB5"/>
<dbReference type="InterPro" id="IPR014722">
    <property type="entry name" value="Rib_uL2_dom2"/>
</dbReference>
<evidence type="ECO:0000256" key="5">
    <source>
        <dbReference type="ARBA" id="ARBA00023274"/>
    </source>
</evidence>
<accession>A0A9D2JYB5</accession>
<dbReference type="SMART" id="SM01383">
    <property type="entry name" value="Ribosomal_L2"/>
    <property type="match status" value="1"/>
</dbReference>
<dbReference type="PANTHER" id="PTHR13691">
    <property type="entry name" value="RIBOSOMAL PROTEIN L2"/>
    <property type="match status" value="1"/>
</dbReference>
<dbReference type="InterPro" id="IPR014726">
    <property type="entry name" value="Ribosomal_uL2_dom3"/>
</dbReference>
<feature type="domain" description="Large ribosomal subunit protein uL2 C-terminal" evidence="9">
    <location>
        <begin position="124"/>
        <end position="253"/>
    </location>
</feature>
<dbReference type="FunFam" id="2.40.50.140:FF:000003">
    <property type="entry name" value="50S ribosomal protein L2"/>
    <property type="match status" value="1"/>
</dbReference>
<dbReference type="InterPro" id="IPR022669">
    <property type="entry name" value="Ribosomal_uL2_C"/>
</dbReference>
<comment type="similarity">
    <text evidence="1 7">Belongs to the universal ribosomal protein uL2 family.</text>
</comment>
<dbReference type="Gene3D" id="2.40.50.140">
    <property type="entry name" value="Nucleic acid-binding proteins"/>
    <property type="match status" value="1"/>
</dbReference>
<dbReference type="GO" id="GO:0003735">
    <property type="term" value="F:structural constituent of ribosome"/>
    <property type="evidence" value="ECO:0007669"/>
    <property type="project" value="InterPro"/>
</dbReference>
<evidence type="ECO:0000256" key="4">
    <source>
        <dbReference type="ARBA" id="ARBA00022980"/>
    </source>
</evidence>
<dbReference type="Proteomes" id="UP000824106">
    <property type="component" value="Unassembled WGS sequence"/>
</dbReference>
<protein>
    <recommendedName>
        <fullName evidence="6 7">Large ribosomal subunit protein uL2</fullName>
    </recommendedName>
</protein>
<dbReference type="SUPFAM" id="SSF50104">
    <property type="entry name" value="Translation proteins SH3-like domain"/>
    <property type="match status" value="1"/>
</dbReference>
<keyword evidence="3 7" id="KW-0694">RNA-binding</keyword>
<dbReference type="InterPro" id="IPR022666">
    <property type="entry name" value="Ribosomal_uL2_RNA-bd_dom"/>
</dbReference>
<dbReference type="SUPFAM" id="SSF50249">
    <property type="entry name" value="Nucleic acid-binding proteins"/>
    <property type="match status" value="1"/>
</dbReference>
<sequence length="280" mass="30685">MAIKKYKPTSNGRRNMTSLDFSEITTSKPEKSLLVKNPKRAGRNHQGRITTRHHGGGHKHQYRIIDFKRQKDGVRGIVKTIEYDPNRSANISLIQYEDGVKTYILAPRGIQVGQEVVSGEDVDIRTGNALPLANIPVGTFIHNIELKPGRGGQLVRSAGGSAQVLGKEGKYVLVRLSSGENRLILASCRATVGTVGNEQHELVTSGKAGRSRWLGNRPTVRGSAMNPNDHPHGGGEGKTGIGMPSPMSPWGKPTLGKKTRRKKKSDKLIVRGRRKKKRSK</sequence>
<comment type="subunit">
    <text evidence="7">Part of the 50S ribosomal subunit. Forms a bridge to the 30S subunit in the 70S ribosome.</text>
</comment>
<organism evidence="11 12">
    <name type="scientific">Candidatus Atopostipes pullistercoris</name>
    <dbReference type="NCBI Taxonomy" id="2838467"/>
    <lineage>
        <taxon>Bacteria</taxon>
        <taxon>Bacillati</taxon>
        <taxon>Bacillota</taxon>
        <taxon>Bacilli</taxon>
        <taxon>Lactobacillales</taxon>
        <taxon>Carnobacteriaceae</taxon>
        <taxon>Atopostipes</taxon>
    </lineage>
</organism>
<dbReference type="Pfam" id="PF00181">
    <property type="entry name" value="Ribosomal_L2_N"/>
    <property type="match status" value="1"/>
</dbReference>
<dbReference type="InterPro" id="IPR008991">
    <property type="entry name" value="Translation_prot_SH3-like_sf"/>
</dbReference>
<dbReference type="InterPro" id="IPR002171">
    <property type="entry name" value="Ribosomal_uL2"/>
</dbReference>
<proteinExistence type="inferred from homology"/>
<dbReference type="InterPro" id="IPR005880">
    <property type="entry name" value="Ribosomal_uL2_bac/org-type"/>
</dbReference>
<dbReference type="GO" id="GO:0016740">
    <property type="term" value="F:transferase activity"/>
    <property type="evidence" value="ECO:0007669"/>
    <property type="project" value="InterPro"/>
</dbReference>
<comment type="function">
    <text evidence="7">One of the primary rRNA binding proteins. Required for association of the 30S and 50S subunits to form the 70S ribosome, for tRNA binding and peptide bond formation. It has been suggested to have peptidyltransferase activity; this is somewhat controversial. Makes several contacts with the 16S rRNA in the 70S ribosome.</text>
</comment>
<evidence type="ECO:0000256" key="7">
    <source>
        <dbReference type="HAMAP-Rule" id="MF_01320"/>
    </source>
</evidence>
<name>A0A9D2JYB5_9LACT</name>
<dbReference type="PANTHER" id="PTHR13691:SF5">
    <property type="entry name" value="LARGE RIBOSOMAL SUBUNIT PROTEIN UL2M"/>
    <property type="match status" value="1"/>
</dbReference>
<evidence type="ECO:0000256" key="1">
    <source>
        <dbReference type="ARBA" id="ARBA00005636"/>
    </source>
</evidence>
<evidence type="ECO:0000313" key="11">
    <source>
        <dbReference type="EMBL" id="HIZ71018.1"/>
    </source>
</evidence>
<feature type="region of interest" description="Disordered" evidence="8">
    <location>
        <begin position="201"/>
        <end position="280"/>
    </location>
</feature>
<reference evidence="11" key="2">
    <citation type="submission" date="2021-04" db="EMBL/GenBank/DDBJ databases">
        <authorList>
            <person name="Gilroy R."/>
        </authorList>
    </citation>
    <scope>NUCLEOTIDE SEQUENCE</scope>
    <source>
        <strain evidence="11">CHK169-4300</strain>
    </source>
</reference>
<dbReference type="HAMAP" id="MF_01320_B">
    <property type="entry name" value="Ribosomal_uL2_B"/>
    <property type="match status" value="1"/>
</dbReference>
<dbReference type="InterPro" id="IPR022671">
    <property type="entry name" value="Ribosomal_uL2_CS"/>
</dbReference>
<dbReference type="Gene3D" id="4.10.950.10">
    <property type="entry name" value="Ribosomal protein L2, domain 3"/>
    <property type="match status" value="1"/>
</dbReference>
<keyword evidence="4 7" id="KW-0689">Ribosomal protein</keyword>
<evidence type="ECO:0000256" key="3">
    <source>
        <dbReference type="ARBA" id="ARBA00022884"/>
    </source>
</evidence>
<keyword evidence="5 7" id="KW-0687">Ribonucleoprotein</keyword>
<evidence type="ECO:0000259" key="10">
    <source>
        <dbReference type="SMART" id="SM01383"/>
    </source>
</evidence>
<feature type="compositionally biased region" description="Basic residues" evidence="8">
    <location>
        <begin position="255"/>
        <end position="280"/>
    </location>
</feature>
<dbReference type="PROSITE" id="PS00467">
    <property type="entry name" value="RIBOSOMAL_L2"/>
    <property type="match status" value="1"/>
</dbReference>
<evidence type="ECO:0000313" key="12">
    <source>
        <dbReference type="Proteomes" id="UP000824106"/>
    </source>
</evidence>